<keyword evidence="4" id="KW-1015">Disulfide bond</keyword>
<dbReference type="Proteomes" id="UP000015241">
    <property type="component" value="Unassembled WGS sequence"/>
</dbReference>
<dbReference type="InterPro" id="IPR008427">
    <property type="entry name" value="Extracellular_membr_CFEM_dom"/>
</dbReference>
<feature type="non-terminal residue" evidence="6">
    <location>
        <position position="1"/>
    </location>
</feature>
<dbReference type="OrthoDB" id="3065412at2759"/>
<evidence type="ECO:0000259" key="5">
    <source>
        <dbReference type="PROSITE" id="PS52012"/>
    </source>
</evidence>
<comment type="subcellular location">
    <subcellularLocation>
        <location evidence="1">Secreted</location>
    </subcellularLocation>
</comment>
<evidence type="ECO:0000256" key="1">
    <source>
        <dbReference type="ARBA" id="ARBA00004613"/>
    </source>
</evidence>
<dbReference type="Pfam" id="PF05730">
    <property type="entry name" value="CFEM"/>
    <property type="match status" value="1"/>
</dbReference>
<evidence type="ECO:0000256" key="3">
    <source>
        <dbReference type="ARBA" id="ARBA00022729"/>
    </source>
</evidence>
<keyword evidence="7" id="KW-1185">Reference proteome</keyword>
<keyword evidence="2" id="KW-0964">Secreted</keyword>
<evidence type="ECO:0000256" key="4">
    <source>
        <dbReference type="ARBA" id="ARBA00023157"/>
    </source>
</evidence>
<accession>S8DSZ1</accession>
<gene>
    <name evidence="6" type="ORF">FOMPIDRAFT_7921</name>
</gene>
<dbReference type="HOGENOM" id="CLU_063084_7_3_1"/>
<feature type="domain" description="CFEM" evidence="5">
    <location>
        <begin position="1"/>
        <end position="60"/>
    </location>
</feature>
<evidence type="ECO:0000256" key="2">
    <source>
        <dbReference type="ARBA" id="ARBA00022525"/>
    </source>
</evidence>
<keyword evidence="3" id="KW-0732">Signal</keyword>
<name>S8DSZ1_FOMSC</name>
<dbReference type="InParanoid" id="S8DSZ1"/>
<protein>
    <recommendedName>
        <fullName evidence="5">CFEM domain-containing protein</fullName>
    </recommendedName>
</protein>
<dbReference type="GO" id="GO:0005576">
    <property type="term" value="C:extracellular region"/>
    <property type="evidence" value="ECO:0007669"/>
    <property type="project" value="UniProtKB-SubCell"/>
</dbReference>
<sequence length="60" mass="6054">CAETCIKNTSPGSCSATDERCLCASLPYVHAVESCIETSCPTTQIGAADSALAAICSQAV</sequence>
<reference evidence="6 7" key="1">
    <citation type="journal article" date="2012" name="Science">
        <title>The Paleozoic origin of enzymatic lignin decomposition reconstructed from 31 fungal genomes.</title>
        <authorList>
            <person name="Floudas D."/>
            <person name="Binder M."/>
            <person name="Riley R."/>
            <person name="Barry K."/>
            <person name="Blanchette R.A."/>
            <person name="Henrissat B."/>
            <person name="Martinez A.T."/>
            <person name="Otillar R."/>
            <person name="Spatafora J.W."/>
            <person name="Yadav J.S."/>
            <person name="Aerts A."/>
            <person name="Benoit I."/>
            <person name="Boyd A."/>
            <person name="Carlson A."/>
            <person name="Copeland A."/>
            <person name="Coutinho P.M."/>
            <person name="de Vries R.P."/>
            <person name="Ferreira P."/>
            <person name="Findley K."/>
            <person name="Foster B."/>
            <person name="Gaskell J."/>
            <person name="Glotzer D."/>
            <person name="Gorecki P."/>
            <person name="Heitman J."/>
            <person name="Hesse C."/>
            <person name="Hori C."/>
            <person name="Igarashi K."/>
            <person name="Jurgens J.A."/>
            <person name="Kallen N."/>
            <person name="Kersten P."/>
            <person name="Kohler A."/>
            <person name="Kuees U."/>
            <person name="Kumar T.K.A."/>
            <person name="Kuo A."/>
            <person name="LaButti K."/>
            <person name="Larrondo L.F."/>
            <person name="Lindquist E."/>
            <person name="Ling A."/>
            <person name="Lombard V."/>
            <person name="Lucas S."/>
            <person name="Lundell T."/>
            <person name="Martin R."/>
            <person name="McLaughlin D.J."/>
            <person name="Morgenstern I."/>
            <person name="Morin E."/>
            <person name="Murat C."/>
            <person name="Nagy L.G."/>
            <person name="Nolan M."/>
            <person name="Ohm R.A."/>
            <person name="Patyshakuliyeva A."/>
            <person name="Rokas A."/>
            <person name="Ruiz-Duenas F.J."/>
            <person name="Sabat G."/>
            <person name="Salamov A."/>
            <person name="Samejima M."/>
            <person name="Schmutz J."/>
            <person name="Slot J.C."/>
            <person name="St John F."/>
            <person name="Stenlid J."/>
            <person name="Sun H."/>
            <person name="Sun S."/>
            <person name="Syed K."/>
            <person name="Tsang A."/>
            <person name="Wiebenga A."/>
            <person name="Young D."/>
            <person name="Pisabarro A."/>
            <person name="Eastwood D.C."/>
            <person name="Martin F."/>
            <person name="Cullen D."/>
            <person name="Grigoriev I.V."/>
            <person name="Hibbett D.S."/>
        </authorList>
    </citation>
    <scope>NUCLEOTIDE SEQUENCE</scope>
    <source>
        <strain evidence="7">FP-58527</strain>
    </source>
</reference>
<evidence type="ECO:0000313" key="7">
    <source>
        <dbReference type="Proteomes" id="UP000015241"/>
    </source>
</evidence>
<feature type="non-terminal residue" evidence="6">
    <location>
        <position position="60"/>
    </location>
</feature>
<dbReference type="EMBL" id="KE504189">
    <property type="protein sequence ID" value="EPS96366.1"/>
    <property type="molecule type" value="Genomic_DNA"/>
</dbReference>
<evidence type="ECO:0000313" key="6">
    <source>
        <dbReference type="EMBL" id="EPS96366.1"/>
    </source>
</evidence>
<dbReference type="AlphaFoldDB" id="S8DSZ1"/>
<organism evidence="6 7">
    <name type="scientific">Fomitopsis schrenkii</name>
    <name type="common">Brown rot fungus</name>
    <dbReference type="NCBI Taxonomy" id="2126942"/>
    <lineage>
        <taxon>Eukaryota</taxon>
        <taxon>Fungi</taxon>
        <taxon>Dikarya</taxon>
        <taxon>Basidiomycota</taxon>
        <taxon>Agaricomycotina</taxon>
        <taxon>Agaricomycetes</taxon>
        <taxon>Polyporales</taxon>
        <taxon>Fomitopsis</taxon>
    </lineage>
</organism>
<dbReference type="PROSITE" id="PS52012">
    <property type="entry name" value="CFEM"/>
    <property type="match status" value="1"/>
</dbReference>
<proteinExistence type="predicted"/>